<accession>A0A2I0HGG0</accession>
<keyword evidence="3" id="KW-1185">Reference proteome</keyword>
<feature type="non-terminal residue" evidence="2">
    <location>
        <position position="75"/>
    </location>
</feature>
<feature type="non-terminal residue" evidence="2">
    <location>
        <position position="1"/>
    </location>
</feature>
<dbReference type="EMBL" id="PGOL01026223">
    <property type="protein sequence ID" value="PKI30787.1"/>
    <property type="molecule type" value="Genomic_DNA"/>
</dbReference>
<dbReference type="AlphaFoldDB" id="A0A2I0HGG0"/>
<dbReference type="Proteomes" id="UP000233551">
    <property type="component" value="Unassembled WGS sequence"/>
</dbReference>
<proteinExistence type="predicted"/>
<reference evidence="2 3" key="1">
    <citation type="submission" date="2017-11" db="EMBL/GenBank/DDBJ databases">
        <title>De-novo sequencing of pomegranate (Punica granatum L.) genome.</title>
        <authorList>
            <person name="Akparov Z."/>
            <person name="Amiraslanov A."/>
            <person name="Hajiyeva S."/>
            <person name="Abbasov M."/>
            <person name="Kaur K."/>
            <person name="Hamwieh A."/>
            <person name="Solovyev V."/>
            <person name="Salamov A."/>
            <person name="Braich B."/>
            <person name="Kosarev P."/>
            <person name="Mahmoud A."/>
            <person name="Hajiyev E."/>
            <person name="Babayeva S."/>
            <person name="Izzatullayeva V."/>
            <person name="Mammadov A."/>
            <person name="Mammadov A."/>
            <person name="Sharifova S."/>
            <person name="Ojaghi J."/>
            <person name="Eynullazada K."/>
            <person name="Bayramov B."/>
            <person name="Abdulazimova A."/>
            <person name="Shahmuradov I."/>
        </authorList>
    </citation>
    <scope>NUCLEOTIDE SEQUENCE [LARGE SCALE GENOMIC DNA]</scope>
    <source>
        <strain evidence="3">cv. AG2017</strain>
        <tissue evidence="2">Leaf</tissue>
    </source>
</reference>
<name>A0A2I0HGG0_PUNGR</name>
<feature type="region of interest" description="Disordered" evidence="1">
    <location>
        <begin position="1"/>
        <end position="22"/>
    </location>
</feature>
<protein>
    <submittedName>
        <fullName evidence="2">Uncharacterized protein</fullName>
    </submittedName>
</protein>
<evidence type="ECO:0000313" key="3">
    <source>
        <dbReference type="Proteomes" id="UP000233551"/>
    </source>
</evidence>
<sequence length="75" mass="7938">HSAQPGIRPDPSARTAQLPPRPSLLAASAQPLPLRGPTPFAAQFTRAWPNSLELGPAYRSSTLPAGLNCTDRLLP</sequence>
<organism evidence="2 3">
    <name type="scientific">Punica granatum</name>
    <name type="common">Pomegranate</name>
    <dbReference type="NCBI Taxonomy" id="22663"/>
    <lineage>
        <taxon>Eukaryota</taxon>
        <taxon>Viridiplantae</taxon>
        <taxon>Streptophyta</taxon>
        <taxon>Embryophyta</taxon>
        <taxon>Tracheophyta</taxon>
        <taxon>Spermatophyta</taxon>
        <taxon>Magnoliopsida</taxon>
        <taxon>eudicotyledons</taxon>
        <taxon>Gunneridae</taxon>
        <taxon>Pentapetalae</taxon>
        <taxon>rosids</taxon>
        <taxon>malvids</taxon>
        <taxon>Myrtales</taxon>
        <taxon>Lythraceae</taxon>
        <taxon>Punica</taxon>
    </lineage>
</organism>
<evidence type="ECO:0000256" key="1">
    <source>
        <dbReference type="SAM" id="MobiDB-lite"/>
    </source>
</evidence>
<gene>
    <name evidence="2" type="ORF">CRG98_048822</name>
</gene>
<evidence type="ECO:0000313" key="2">
    <source>
        <dbReference type="EMBL" id="PKI30787.1"/>
    </source>
</evidence>
<comment type="caution">
    <text evidence="2">The sequence shown here is derived from an EMBL/GenBank/DDBJ whole genome shotgun (WGS) entry which is preliminary data.</text>
</comment>